<dbReference type="GO" id="GO:0042026">
    <property type="term" value="P:protein refolding"/>
    <property type="evidence" value="ECO:0007669"/>
    <property type="project" value="InterPro"/>
</dbReference>
<sequence length="317" mass="35595">MKQQFSLFQHLETHFKTLAQIKNSIQITLGPTGKNGISSNEKGNLKILSTGSILLNSLEFPLKNSNILLKLLQQSSSKTSLLCGDGSTITTLLSCELLENSLKLLENGYNSIFLSNGLKRIASYFLEKIVEFSSPISNKNQLLGLLKTSLGKKVNSDLVTLLENSISYIKRDGLILLEDSMSDQNEIEFIEGIELEKGFASSYFVTNLKEFQVIFEKPYLLVTSNPIESIDQIRDLIDFVKSVNRPLVIVAEDIKKEILSTLILNHLQKKFQVVVIKYTGIQFQKTNILEDLALLTHATYLPSDSKIKEVKKNFSTK</sequence>
<protein>
    <submittedName>
        <fullName evidence="4">Chaperonin GroEL</fullName>
    </submittedName>
</protein>
<dbReference type="PRINTS" id="PR00298">
    <property type="entry name" value="CHAPERONIN60"/>
</dbReference>
<keyword evidence="4" id="KW-0934">Plastid</keyword>
<dbReference type="SUPFAM" id="SSF48592">
    <property type="entry name" value="GroEL equatorial domain-like"/>
    <property type="match status" value="1"/>
</dbReference>
<comment type="similarity">
    <text evidence="1 3">Belongs to the chaperonin (HSP60) family.</text>
</comment>
<dbReference type="InterPro" id="IPR002423">
    <property type="entry name" value="Cpn60/GroEL/TCP-1"/>
</dbReference>
<reference evidence="4" key="1">
    <citation type="submission" date="2018-08" db="EMBL/GenBank/DDBJ databases">
        <title>Comparative Plastid Genomics of Synurophyceae: Evolutionary Evidence of Lateral Gene Transfer and Inverted Repeat Dynamics.</title>
        <authorList>
            <person name="Kim J.I."/>
            <person name="Shin H."/>
            <person name="Skaloud P."/>
            <person name="Jung J."/>
            <person name="Yoon H.S."/>
            <person name="Archibald J.M."/>
            <person name="Shin W."/>
        </authorList>
    </citation>
    <scope>NUCLEOTIDE SEQUENCE</scope>
    <source>
        <strain evidence="4">FBCC200022</strain>
    </source>
</reference>
<dbReference type="GO" id="GO:0005524">
    <property type="term" value="F:ATP binding"/>
    <property type="evidence" value="ECO:0007669"/>
    <property type="project" value="InterPro"/>
</dbReference>
<dbReference type="GO" id="GO:0140662">
    <property type="term" value="F:ATP-dependent protein folding chaperone"/>
    <property type="evidence" value="ECO:0007669"/>
    <property type="project" value="InterPro"/>
</dbReference>
<accession>A0A3G2QYP0</accession>
<dbReference type="Pfam" id="PF00118">
    <property type="entry name" value="Cpn60_TCP1"/>
    <property type="match status" value="1"/>
</dbReference>
<dbReference type="InterPro" id="IPR027409">
    <property type="entry name" value="GroEL-like_apical_dom_sf"/>
</dbReference>
<dbReference type="AlphaFoldDB" id="A0A3G2QYP0"/>
<evidence type="ECO:0000313" key="4">
    <source>
        <dbReference type="EMBL" id="AYO28227.1"/>
    </source>
</evidence>
<organism evidence="4">
    <name type="scientific">Synura sphagnicola</name>
    <dbReference type="NCBI Taxonomy" id="52556"/>
    <lineage>
        <taxon>Eukaryota</taxon>
        <taxon>Sar</taxon>
        <taxon>Stramenopiles</taxon>
        <taxon>Ochrophyta</taxon>
        <taxon>Synurophyceae</taxon>
        <taxon>Synurales</taxon>
        <taxon>Mallomonadaceae</taxon>
        <taxon>Synura</taxon>
    </lineage>
</organism>
<evidence type="ECO:0000256" key="3">
    <source>
        <dbReference type="RuleBase" id="RU000418"/>
    </source>
</evidence>
<proteinExistence type="inferred from homology"/>
<dbReference type="InterPro" id="IPR001844">
    <property type="entry name" value="Cpn60/GroEL"/>
</dbReference>
<dbReference type="PANTHER" id="PTHR45633">
    <property type="entry name" value="60 KDA HEAT SHOCK PROTEIN, MITOCHONDRIAL"/>
    <property type="match status" value="1"/>
</dbReference>
<dbReference type="EMBL" id="MH795129">
    <property type="protein sequence ID" value="AYO28227.1"/>
    <property type="molecule type" value="Genomic_DNA"/>
</dbReference>
<name>A0A3G2QYP0_9STRA</name>
<gene>
    <name evidence="4" type="primary">groEL</name>
</gene>
<geneLocation type="plastid" evidence="4"/>
<dbReference type="Gene3D" id="3.50.7.10">
    <property type="entry name" value="GroEL"/>
    <property type="match status" value="1"/>
</dbReference>
<evidence type="ECO:0000256" key="1">
    <source>
        <dbReference type="ARBA" id="ARBA00006607"/>
    </source>
</evidence>
<dbReference type="Gene3D" id="1.10.560.10">
    <property type="entry name" value="GroEL-like equatorial domain"/>
    <property type="match status" value="1"/>
</dbReference>
<dbReference type="InterPro" id="IPR027413">
    <property type="entry name" value="GROEL-like_equatorial_sf"/>
</dbReference>
<dbReference type="Gene3D" id="3.30.260.10">
    <property type="entry name" value="TCP-1-like chaperonin intermediate domain"/>
    <property type="match status" value="1"/>
</dbReference>
<keyword evidence="2" id="KW-0143">Chaperone</keyword>
<evidence type="ECO:0000256" key="2">
    <source>
        <dbReference type="ARBA" id="ARBA00023186"/>
    </source>
</evidence>
<dbReference type="SUPFAM" id="SSF52029">
    <property type="entry name" value="GroEL apical domain-like"/>
    <property type="match status" value="1"/>
</dbReference>
<dbReference type="InterPro" id="IPR027410">
    <property type="entry name" value="TCP-1-like_intermed_sf"/>
</dbReference>